<keyword evidence="3 11" id="KW-0813">Transport</keyword>
<dbReference type="NCBIfam" id="TIGR01131">
    <property type="entry name" value="ATP_synt_6_or_A"/>
    <property type="match status" value="1"/>
</dbReference>
<dbReference type="InterPro" id="IPR035908">
    <property type="entry name" value="F0_ATP_A_sf"/>
</dbReference>
<dbReference type="GO" id="GO:0005886">
    <property type="term" value="C:plasma membrane"/>
    <property type="evidence" value="ECO:0007669"/>
    <property type="project" value="UniProtKB-SubCell"/>
</dbReference>
<dbReference type="HOGENOM" id="CLU_041018_2_3_9"/>
<dbReference type="GO" id="GO:0045259">
    <property type="term" value="C:proton-transporting ATP synthase complex"/>
    <property type="evidence" value="ECO:0007669"/>
    <property type="project" value="UniProtKB-KW"/>
</dbReference>
<accession>E2ZDJ1</accession>
<dbReference type="InterPro" id="IPR000568">
    <property type="entry name" value="ATP_synth_F0_asu"/>
</dbReference>
<reference evidence="13 14" key="1">
    <citation type="submission" date="2010-08" db="EMBL/GenBank/DDBJ databases">
        <authorList>
            <person name="Weinstock G."/>
            <person name="Sodergren E."/>
            <person name="Clifton S."/>
            <person name="Fulton L."/>
            <person name="Fulton B."/>
            <person name="Courtney L."/>
            <person name="Fronick C."/>
            <person name="Harrison M."/>
            <person name="Strong C."/>
            <person name="Farmer C."/>
            <person name="Delahaunty K."/>
            <person name="Markovic C."/>
            <person name="Hall O."/>
            <person name="Minx P."/>
            <person name="Tomlinson C."/>
            <person name="Mitreva M."/>
            <person name="Hou S."/>
            <person name="Chen J."/>
            <person name="Wollam A."/>
            <person name="Pepin K.H."/>
            <person name="Johnson M."/>
            <person name="Bhonagiri V."/>
            <person name="Zhang X."/>
            <person name="Suruliraj S."/>
            <person name="Warren W."/>
            <person name="Chinwalla A."/>
            <person name="Mardis E.R."/>
            <person name="Wilson R.K."/>
        </authorList>
    </citation>
    <scope>NUCLEOTIDE SEQUENCE [LARGE SCALE GENOMIC DNA]</scope>
    <source>
        <strain evidence="13 14">F0359</strain>
    </source>
</reference>
<evidence type="ECO:0000256" key="9">
    <source>
        <dbReference type="ARBA" id="ARBA00023136"/>
    </source>
</evidence>
<keyword evidence="5 11" id="KW-0812">Transmembrane</keyword>
<keyword evidence="8 11" id="KW-0406">Ion transport</keyword>
<keyword evidence="10 11" id="KW-0066">ATP synthesis</keyword>
<dbReference type="GO" id="GO:0042777">
    <property type="term" value="P:proton motive force-driven plasma membrane ATP synthesis"/>
    <property type="evidence" value="ECO:0007669"/>
    <property type="project" value="TreeGrafter"/>
</dbReference>
<keyword evidence="14" id="KW-1185">Reference proteome</keyword>
<evidence type="ECO:0000256" key="8">
    <source>
        <dbReference type="ARBA" id="ARBA00023065"/>
    </source>
</evidence>
<dbReference type="PANTHER" id="PTHR42823">
    <property type="entry name" value="ATP SYNTHASE SUBUNIT A, CHLOROPLASTIC"/>
    <property type="match status" value="1"/>
</dbReference>
<dbReference type="OrthoDB" id="9789241at2"/>
<dbReference type="GO" id="GO:0016787">
    <property type="term" value="F:hydrolase activity"/>
    <property type="evidence" value="ECO:0007669"/>
    <property type="project" value="UniProtKB-KW"/>
</dbReference>
<proteinExistence type="inferred from homology"/>
<dbReference type="PROSITE" id="PS00449">
    <property type="entry name" value="ATPASE_A"/>
    <property type="match status" value="1"/>
</dbReference>
<evidence type="ECO:0000256" key="4">
    <source>
        <dbReference type="ARBA" id="ARBA00022547"/>
    </source>
</evidence>
<comment type="function">
    <text evidence="11 12">Key component of the proton channel; it plays a direct role in the translocation of protons across the membrane.</text>
</comment>
<keyword evidence="11" id="KW-1003">Cell membrane</keyword>
<evidence type="ECO:0000256" key="2">
    <source>
        <dbReference type="ARBA" id="ARBA00006810"/>
    </source>
</evidence>
<dbReference type="PRINTS" id="PR00123">
    <property type="entry name" value="ATPASEA"/>
</dbReference>
<keyword evidence="9 11" id="KW-0472">Membrane</keyword>
<comment type="similarity">
    <text evidence="2 11 12">Belongs to the ATPase A chain family.</text>
</comment>
<sequence>MELHAGHHTVVQLLGLNVNIDTLMMTWIVAAIVIVVTLLATRGRALVPSGMQNGMEMIVEALLEQFKENLGPKYGQVTSVLLTMFLFIFFANEFGLLPNPGVLSSPTNDLNTTVALALVASFLTHALYIRNQGAGKYFKHFFQPFVLFFPINLMEEFTKPLTLSFRLFGNILAGEILMEVLYELVPVGVPLIWLVFSLVIGLIQAFIFTILTTSYLAPSFHGSH</sequence>
<protein>
    <recommendedName>
        <fullName evidence="11 12">ATP synthase subunit a</fullName>
    </recommendedName>
    <alternativeName>
        <fullName evidence="11">ATP synthase F0 sector subunit a</fullName>
    </alternativeName>
    <alternativeName>
        <fullName evidence="11">F-ATPase subunit 6</fullName>
    </alternativeName>
</protein>
<dbReference type="Gene3D" id="1.20.120.220">
    <property type="entry name" value="ATP synthase, F0 complex, subunit A"/>
    <property type="match status" value="1"/>
</dbReference>
<dbReference type="AlphaFoldDB" id="E2ZDJ1"/>
<comment type="subcellular location">
    <subcellularLocation>
        <location evidence="11 12">Cell membrane</location>
        <topology evidence="11 12">Multi-pass membrane protein</topology>
    </subcellularLocation>
    <subcellularLocation>
        <location evidence="1">Membrane</location>
        <topology evidence="1">Multi-pass membrane protein</topology>
    </subcellularLocation>
</comment>
<feature type="transmembrane region" description="Helical" evidence="11">
    <location>
        <begin position="74"/>
        <end position="92"/>
    </location>
</feature>
<feature type="transmembrane region" description="Helical" evidence="11">
    <location>
        <begin position="112"/>
        <end position="129"/>
    </location>
</feature>
<evidence type="ECO:0000256" key="1">
    <source>
        <dbReference type="ARBA" id="ARBA00004141"/>
    </source>
</evidence>
<evidence type="ECO:0000256" key="10">
    <source>
        <dbReference type="ARBA" id="ARBA00023310"/>
    </source>
</evidence>
<evidence type="ECO:0000256" key="3">
    <source>
        <dbReference type="ARBA" id="ARBA00022448"/>
    </source>
</evidence>
<evidence type="ECO:0000256" key="5">
    <source>
        <dbReference type="ARBA" id="ARBA00022692"/>
    </source>
</evidence>
<comment type="caution">
    <text evidence="13">The sequence shown here is derived from an EMBL/GenBank/DDBJ whole genome shotgun (WGS) entry which is preliminary data.</text>
</comment>
<dbReference type="eggNOG" id="COG0356">
    <property type="taxonomic scope" value="Bacteria"/>
</dbReference>
<dbReference type="GO" id="GO:0046933">
    <property type="term" value="F:proton-transporting ATP synthase activity, rotational mechanism"/>
    <property type="evidence" value="ECO:0007669"/>
    <property type="project" value="UniProtKB-UniRule"/>
</dbReference>
<evidence type="ECO:0000256" key="12">
    <source>
        <dbReference type="RuleBase" id="RU000483"/>
    </source>
</evidence>
<evidence type="ECO:0000256" key="11">
    <source>
        <dbReference type="HAMAP-Rule" id="MF_01393"/>
    </source>
</evidence>
<dbReference type="HAMAP" id="MF_01393">
    <property type="entry name" value="ATP_synth_a_bact"/>
    <property type="match status" value="1"/>
</dbReference>
<dbReference type="PANTHER" id="PTHR42823:SF3">
    <property type="entry name" value="ATP SYNTHASE SUBUNIT A, CHLOROPLASTIC"/>
    <property type="match status" value="1"/>
</dbReference>
<evidence type="ECO:0000313" key="14">
    <source>
        <dbReference type="Proteomes" id="UP000003195"/>
    </source>
</evidence>
<dbReference type="InterPro" id="IPR023011">
    <property type="entry name" value="ATP_synth_F0_asu_AS"/>
</dbReference>
<organism evidence="13 14">
    <name type="scientific">Megasphaera micronuciformis F0359</name>
    <dbReference type="NCBI Taxonomy" id="706434"/>
    <lineage>
        <taxon>Bacteria</taxon>
        <taxon>Bacillati</taxon>
        <taxon>Bacillota</taxon>
        <taxon>Negativicutes</taxon>
        <taxon>Veillonellales</taxon>
        <taxon>Veillonellaceae</taxon>
        <taxon>Megasphaera</taxon>
    </lineage>
</organism>
<keyword evidence="4 11" id="KW-0138">CF(0)</keyword>
<keyword evidence="13" id="KW-0378">Hydrolase</keyword>
<dbReference type="SUPFAM" id="SSF81336">
    <property type="entry name" value="F1F0 ATP synthase subunit A"/>
    <property type="match status" value="1"/>
</dbReference>
<evidence type="ECO:0000256" key="6">
    <source>
        <dbReference type="ARBA" id="ARBA00022781"/>
    </source>
</evidence>
<evidence type="ECO:0000313" key="13">
    <source>
        <dbReference type="EMBL" id="EFQ03553.1"/>
    </source>
</evidence>
<dbReference type="InterPro" id="IPR045082">
    <property type="entry name" value="ATP_syn_F0_a_bact/chloroplast"/>
</dbReference>
<keyword evidence="7 11" id="KW-1133">Transmembrane helix</keyword>
<dbReference type="CDD" id="cd00310">
    <property type="entry name" value="ATP-synt_Fo_a_6"/>
    <property type="match status" value="1"/>
</dbReference>
<name>E2ZDJ1_9FIRM</name>
<dbReference type="Proteomes" id="UP000003195">
    <property type="component" value="Unassembled WGS sequence"/>
</dbReference>
<feature type="transmembrane region" description="Helical" evidence="11">
    <location>
        <begin position="191"/>
        <end position="217"/>
    </location>
</feature>
<keyword evidence="6 11" id="KW-0375">Hydrogen ion transport</keyword>
<dbReference type="EMBL" id="AECS01000039">
    <property type="protein sequence ID" value="EFQ03553.1"/>
    <property type="molecule type" value="Genomic_DNA"/>
</dbReference>
<dbReference type="STRING" id="706434.HMPREF9429_01494"/>
<dbReference type="RefSeq" id="WP_006942728.1">
    <property type="nucleotide sequence ID" value="NZ_GL538208.1"/>
</dbReference>
<dbReference type="Pfam" id="PF00119">
    <property type="entry name" value="ATP-synt_A"/>
    <property type="match status" value="1"/>
</dbReference>
<evidence type="ECO:0000256" key="7">
    <source>
        <dbReference type="ARBA" id="ARBA00022989"/>
    </source>
</evidence>
<gene>
    <name evidence="11 13" type="primary">atpB</name>
    <name evidence="13" type="ORF">HMPREF9429_01494</name>
</gene>
<feature type="transmembrane region" description="Helical" evidence="11">
    <location>
        <begin position="23"/>
        <end position="41"/>
    </location>
</feature>